<dbReference type="Proteomes" id="UP000266841">
    <property type="component" value="Unassembled WGS sequence"/>
</dbReference>
<dbReference type="EMBL" id="AGNL01002755">
    <property type="protein sequence ID" value="EJK75732.1"/>
    <property type="molecule type" value="Genomic_DNA"/>
</dbReference>
<comment type="caution">
    <text evidence="2">The sequence shown here is derived from an EMBL/GenBank/DDBJ whole genome shotgun (WGS) entry which is preliminary data.</text>
</comment>
<feature type="region of interest" description="Disordered" evidence="1">
    <location>
        <begin position="85"/>
        <end position="107"/>
    </location>
</feature>
<dbReference type="AlphaFoldDB" id="K0TQB0"/>
<feature type="compositionally biased region" description="Basic and acidic residues" evidence="1">
    <location>
        <begin position="21"/>
        <end position="31"/>
    </location>
</feature>
<accession>K0TQB0</accession>
<gene>
    <name evidence="2" type="ORF">THAOC_02537</name>
</gene>
<protein>
    <submittedName>
        <fullName evidence="2">Uncharacterized protein</fullName>
    </submittedName>
</protein>
<feature type="compositionally biased region" description="Pro residues" evidence="1">
    <location>
        <begin position="90"/>
        <end position="99"/>
    </location>
</feature>
<organism evidence="2 3">
    <name type="scientific">Thalassiosira oceanica</name>
    <name type="common">Marine diatom</name>
    <dbReference type="NCBI Taxonomy" id="159749"/>
    <lineage>
        <taxon>Eukaryota</taxon>
        <taxon>Sar</taxon>
        <taxon>Stramenopiles</taxon>
        <taxon>Ochrophyta</taxon>
        <taxon>Bacillariophyta</taxon>
        <taxon>Coscinodiscophyceae</taxon>
        <taxon>Thalassiosirophycidae</taxon>
        <taxon>Thalassiosirales</taxon>
        <taxon>Thalassiosiraceae</taxon>
        <taxon>Thalassiosira</taxon>
    </lineage>
</organism>
<feature type="region of interest" description="Disordered" evidence="1">
    <location>
        <begin position="10"/>
        <end position="61"/>
    </location>
</feature>
<evidence type="ECO:0000313" key="3">
    <source>
        <dbReference type="Proteomes" id="UP000266841"/>
    </source>
</evidence>
<evidence type="ECO:0000313" key="2">
    <source>
        <dbReference type="EMBL" id="EJK75732.1"/>
    </source>
</evidence>
<reference evidence="2 3" key="1">
    <citation type="journal article" date="2012" name="Genome Biol.">
        <title>Genome and low-iron response of an oceanic diatom adapted to chronic iron limitation.</title>
        <authorList>
            <person name="Lommer M."/>
            <person name="Specht M."/>
            <person name="Roy A.S."/>
            <person name="Kraemer L."/>
            <person name="Andreson R."/>
            <person name="Gutowska M.A."/>
            <person name="Wolf J."/>
            <person name="Bergner S.V."/>
            <person name="Schilhabel M.B."/>
            <person name="Klostermeier U.C."/>
            <person name="Beiko R.G."/>
            <person name="Rosenstiel P."/>
            <person name="Hippler M."/>
            <person name="Laroche J."/>
        </authorList>
    </citation>
    <scope>NUCLEOTIDE SEQUENCE [LARGE SCALE GENOMIC DNA]</scope>
    <source>
        <strain evidence="2 3">CCMP1005</strain>
    </source>
</reference>
<keyword evidence="3" id="KW-1185">Reference proteome</keyword>
<evidence type="ECO:0000256" key="1">
    <source>
        <dbReference type="SAM" id="MobiDB-lite"/>
    </source>
</evidence>
<name>K0TQB0_THAOC</name>
<proteinExistence type="predicted"/>
<sequence length="125" mass="12833">MLGQLGRCVSRVLPPGGDPISEGHKAVEGRRMRAAATQPAHSPDDLGGLLEVPPAGGGAFPEPALEAVPTVETTVAVHRCFGGSVRWPRLPGPSGPPAVPSGRGRPTRRLVVVVSSWDESGSSTT</sequence>